<keyword evidence="3" id="KW-1185">Reference proteome</keyword>
<accession>A0A2A2JI12</accession>
<evidence type="ECO:0000313" key="2">
    <source>
        <dbReference type="EMBL" id="PAV61295.1"/>
    </source>
</evidence>
<dbReference type="EMBL" id="LIAE01010420">
    <property type="protein sequence ID" value="PAV61295.1"/>
    <property type="molecule type" value="Genomic_DNA"/>
</dbReference>
<keyword evidence="1" id="KW-0732">Signal</keyword>
<reference evidence="2 3" key="1">
    <citation type="journal article" date="2017" name="Curr. Biol.">
        <title>Genome architecture and evolution of a unichromosomal asexual nematode.</title>
        <authorList>
            <person name="Fradin H."/>
            <person name="Zegar C."/>
            <person name="Gutwein M."/>
            <person name="Lucas J."/>
            <person name="Kovtun M."/>
            <person name="Corcoran D."/>
            <person name="Baugh L.R."/>
            <person name="Kiontke K."/>
            <person name="Gunsalus K."/>
            <person name="Fitch D.H."/>
            <person name="Piano F."/>
        </authorList>
    </citation>
    <scope>NUCLEOTIDE SEQUENCE [LARGE SCALE GENOMIC DNA]</scope>
    <source>
        <strain evidence="2">PF1309</strain>
    </source>
</reference>
<comment type="caution">
    <text evidence="2">The sequence shown here is derived from an EMBL/GenBank/DDBJ whole genome shotgun (WGS) entry which is preliminary data.</text>
</comment>
<name>A0A2A2JI12_9BILA</name>
<dbReference type="AlphaFoldDB" id="A0A2A2JI12"/>
<feature type="signal peptide" evidence="1">
    <location>
        <begin position="1"/>
        <end position="20"/>
    </location>
</feature>
<feature type="chain" id="PRO_5012335763" evidence="1">
    <location>
        <begin position="21"/>
        <end position="133"/>
    </location>
</feature>
<dbReference type="Proteomes" id="UP000218231">
    <property type="component" value="Unassembled WGS sequence"/>
</dbReference>
<sequence length="133" mass="15235">MSKLFEYLLLSTIFPVIVYGFHPPTIQANVDIKNDKNIGKYIELKAGDSLELKCSTADNQEVVFSPPNLSDYVGYSVENFRNRKTEEFDQDYLTYKLAIKDMKASLSSFKLIEKKHLANNKPYEKISVVMIQG</sequence>
<gene>
    <name evidence="2" type="ORF">WR25_13796</name>
</gene>
<evidence type="ECO:0000313" key="3">
    <source>
        <dbReference type="Proteomes" id="UP000218231"/>
    </source>
</evidence>
<organism evidence="2 3">
    <name type="scientific">Diploscapter pachys</name>
    <dbReference type="NCBI Taxonomy" id="2018661"/>
    <lineage>
        <taxon>Eukaryota</taxon>
        <taxon>Metazoa</taxon>
        <taxon>Ecdysozoa</taxon>
        <taxon>Nematoda</taxon>
        <taxon>Chromadorea</taxon>
        <taxon>Rhabditida</taxon>
        <taxon>Rhabditina</taxon>
        <taxon>Rhabditomorpha</taxon>
        <taxon>Rhabditoidea</taxon>
        <taxon>Rhabditidae</taxon>
        <taxon>Diploscapter</taxon>
    </lineage>
</organism>
<evidence type="ECO:0000256" key="1">
    <source>
        <dbReference type="SAM" id="SignalP"/>
    </source>
</evidence>
<protein>
    <submittedName>
        <fullName evidence="2">Uncharacterized protein</fullName>
    </submittedName>
</protein>
<dbReference type="STRING" id="2018661.A0A2A2JI12"/>
<proteinExistence type="predicted"/>